<comment type="caution">
    <text evidence="5">The sequence shown here is derived from an EMBL/GenBank/DDBJ whole genome shotgun (WGS) entry which is preliminary data.</text>
</comment>
<dbReference type="EMBL" id="QJKH01000007">
    <property type="protein sequence ID" value="PXX78667.1"/>
    <property type="molecule type" value="Genomic_DNA"/>
</dbReference>
<dbReference type="InterPro" id="IPR041698">
    <property type="entry name" value="Methyltransf_25"/>
</dbReference>
<dbReference type="PANTHER" id="PTHR43464:SF19">
    <property type="entry name" value="UBIQUINONE BIOSYNTHESIS O-METHYLTRANSFERASE, MITOCHONDRIAL"/>
    <property type="match status" value="1"/>
</dbReference>
<dbReference type="RefSeq" id="WP_022939127.1">
    <property type="nucleotide sequence ID" value="NZ_CABKRQ010000008.1"/>
</dbReference>
<dbReference type="GO" id="GO:0032259">
    <property type="term" value="P:methylation"/>
    <property type="evidence" value="ECO:0007669"/>
    <property type="project" value="UniProtKB-KW"/>
</dbReference>
<dbReference type="PANTHER" id="PTHR43464">
    <property type="entry name" value="METHYLTRANSFERASE"/>
    <property type="match status" value="1"/>
</dbReference>
<dbReference type="STRING" id="1034346.GCA_000313565_02844"/>
<evidence type="ECO:0000313" key="5">
    <source>
        <dbReference type="EMBL" id="PXX78667.1"/>
    </source>
</evidence>
<protein>
    <submittedName>
        <fullName evidence="5">Methyltransferase family protein</fullName>
    </submittedName>
</protein>
<keyword evidence="6" id="KW-1185">Reference proteome</keyword>
<evidence type="ECO:0000256" key="1">
    <source>
        <dbReference type="ARBA" id="ARBA00022603"/>
    </source>
</evidence>
<dbReference type="GO" id="GO:0008757">
    <property type="term" value="F:S-adenosylmethionine-dependent methyltransferase activity"/>
    <property type="evidence" value="ECO:0007669"/>
    <property type="project" value="InterPro"/>
</dbReference>
<keyword evidence="1 5" id="KW-0489">Methyltransferase</keyword>
<dbReference type="Proteomes" id="UP000247612">
    <property type="component" value="Unassembled WGS sequence"/>
</dbReference>
<name>A0A2V2F6N1_9FIRM</name>
<sequence>MNEIEKWYDEVYDEWTRLDRHRVEFDITKRYLDHYLKGDKLKIFDIGGGPGRYSIYLAEKGHQVTLLDLSGKNVEMAKIKAKEAGVELAGAVKGNALDLSEFEGEAYDVVLLMGPLYHLIHEADRRKSIENAMRLLKKGGLLVAAFISNYAPIQDALLYCNADFDTEELLTYLENGLNEAEQGFTTAYFTGVEEAKALMNSFDLEELAFAGIENILGSKESEIMASPQYAKWIDIAYALSQDAKVYGTSQHFLYIGKK</sequence>
<evidence type="ECO:0000256" key="3">
    <source>
        <dbReference type="ARBA" id="ARBA00022691"/>
    </source>
</evidence>
<organism evidence="5 6">
    <name type="scientific">Dielma fastidiosa</name>
    <dbReference type="NCBI Taxonomy" id="1034346"/>
    <lineage>
        <taxon>Bacteria</taxon>
        <taxon>Bacillati</taxon>
        <taxon>Bacillota</taxon>
        <taxon>Erysipelotrichia</taxon>
        <taxon>Erysipelotrichales</taxon>
        <taxon>Erysipelotrichaceae</taxon>
        <taxon>Dielma</taxon>
    </lineage>
</organism>
<accession>A0A2V2F6N1</accession>
<evidence type="ECO:0000313" key="6">
    <source>
        <dbReference type="Proteomes" id="UP000247612"/>
    </source>
</evidence>
<dbReference type="OrthoDB" id="9810615at2"/>
<dbReference type="InterPro" id="IPR029063">
    <property type="entry name" value="SAM-dependent_MTases_sf"/>
</dbReference>
<evidence type="ECO:0000256" key="2">
    <source>
        <dbReference type="ARBA" id="ARBA00022679"/>
    </source>
</evidence>
<gene>
    <name evidence="5" type="ORF">DES51_107209</name>
</gene>
<proteinExistence type="predicted"/>
<reference evidence="5 6" key="1">
    <citation type="submission" date="2018-05" db="EMBL/GenBank/DDBJ databases">
        <title>Genomic Encyclopedia of Type Strains, Phase IV (KMG-IV): sequencing the most valuable type-strain genomes for metagenomic binning, comparative biology and taxonomic classification.</title>
        <authorList>
            <person name="Goeker M."/>
        </authorList>
    </citation>
    <scope>NUCLEOTIDE SEQUENCE [LARGE SCALE GENOMIC DNA]</scope>
    <source>
        <strain evidence="5 6">JC118</strain>
    </source>
</reference>
<dbReference type="Pfam" id="PF13649">
    <property type="entry name" value="Methyltransf_25"/>
    <property type="match status" value="1"/>
</dbReference>
<dbReference type="AlphaFoldDB" id="A0A2V2F6N1"/>
<dbReference type="SUPFAM" id="SSF53335">
    <property type="entry name" value="S-adenosyl-L-methionine-dependent methyltransferases"/>
    <property type="match status" value="1"/>
</dbReference>
<keyword evidence="3" id="KW-0949">S-adenosyl-L-methionine</keyword>
<dbReference type="CDD" id="cd02440">
    <property type="entry name" value="AdoMet_MTases"/>
    <property type="match status" value="1"/>
</dbReference>
<dbReference type="Gene3D" id="3.40.50.150">
    <property type="entry name" value="Vaccinia Virus protein VP39"/>
    <property type="match status" value="1"/>
</dbReference>
<feature type="domain" description="Methyltransferase" evidence="4">
    <location>
        <begin position="43"/>
        <end position="140"/>
    </location>
</feature>
<keyword evidence="2 5" id="KW-0808">Transferase</keyword>
<evidence type="ECO:0000259" key="4">
    <source>
        <dbReference type="Pfam" id="PF13649"/>
    </source>
</evidence>